<accession>A0A6S7HXF1</accession>
<gene>
    <name evidence="1" type="ORF">PACLA_8A077479</name>
</gene>
<dbReference type="Proteomes" id="UP001152795">
    <property type="component" value="Unassembled WGS sequence"/>
</dbReference>
<comment type="caution">
    <text evidence="1">The sequence shown here is derived from an EMBL/GenBank/DDBJ whole genome shotgun (WGS) entry which is preliminary data.</text>
</comment>
<organism evidence="1 2">
    <name type="scientific">Paramuricea clavata</name>
    <name type="common">Red gorgonian</name>
    <name type="synonym">Violescent sea-whip</name>
    <dbReference type="NCBI Taxonomy" id="317549"/>
    <lineage>
        <taxon>Eukaryota</taxon>
        <taxon>Metazoa</taxon>
        <taxon>Cnidaria</taxon>
        <taxon>Anthozoa</taxon>
        <taxon>Octocorallia</taxon>
        <taxon>Malacalcyonacea</taxon>
        <taxon>Plexauridae</taxon>
        <taxon>Paramuricea</taxon>
    </lineage>
</organism>
<reference evidence="1" key="1">
    <citation type="submission" date="2020-04" db="EMBL/GenBank/DDBJ databases">
        <authorList>
            <person name="Alioto T."/>
            <person name="Alioto T."/>
            <person name="Gomez Garrido J."/>
        </authorList>
    </citation>
    <scope>NUCLEOTIDE SEQUENCE</scope>
    <source>
        <strain evidence="1">A484AB</strain>
    </source>
</reference>
<name>A0A6S7HXF1_PARCT</name>
<evidence type="ECO:0000313" key="2">
    <source>
        <dbReference type="Proteomes" id="UP001152795"/>
    </source>
</evidence>
<proteinExistence type="predicted"/>
<protein>
    <submittedName>
        <fullName evidence="1">Uncharacterized protein</fullName>
    </submittedName>
</protein>
<sequence>MGRGFSFRLLYRVVFFSFCLIFTCFYHGGGSEYDRRKAKTEPKKLKDEFKGKALNVDVSLEQDERVSNLTENDKQIDRRKARKKTDLPKMVRKGTAMKTLRSQRMEKNPVLPFSTSPPSELNVPRKESTTIFHSNETEWQNDGSKNISSLENQTFHENHLREITKRETFASLTTQHLRNKREIDVILESPTECANFTFTIKYEDNYRVWNNFSMMYQSRMYSYNEYRVMDDGPQVCNSSDPFIKQRWRDLIAREKEVLASKHCNVSMDGFQYPNYMHIIQKFYCFLQSY</sequence>
<dbReference type="AlphaFoldDB" id="A0A6S7HXF1"/>
<dbReference type="OrthoDB" id="6134459at2759"/>
<keyword evidence="2" id="KW-1185">Reference proteome</keyword>
<evidence type="ECO:0000313" key="1">
    <source>
        <dbReference type="EMBL" id="CAB3999062.1"/>
    </source>
</evidence>
<dbReference type="EMBL" id="CACRXK020003506">
    <property type="protein sequence ID" value="CAB3999062.1"/>
    <property type="molecule type" value="Genomic_DNA"/>
</dbReference>